<keyword evidence="4 9" id="KW-0032">Aminotransferase</keyword>
<evidence type="ECO:0000256" key="4">
    <source>
        <dbReference type="ARBA" id="ARBA00022576"/>
    </source>
</evidence>
<evidence type="ECO:0000259" key="10">
    <source>
        <dbReference type="Pfam" id="PF00155"/>
    </source>
</evidence>
<comment type="pathway">
    <text evidence="2 9">Amino-acid biosynthesis; L-histidine biosynthesis; L-histidine from 5-phospho-alpha-D-ribose 1-diphosphate: step 7/9.</text>
</comment>
<dbReference type="SUPFAM" id="SSF53383">
    <property type="entry name" value="PLP-dependent transferases"/>
    <property type="match status" value="1"/>
</dbReference>
<dbReference type="InterPro" id="IPR005861">
    <property type="entry name" value="HisP_aminotrans"/>
</dbReference>
<dbReference type="InterPro" id="IPR015424">
    <property type="entry name" value="PyrdxlP-dep_Trfase"/>
</dbReference>
<dbReference type="Gene3D" id="3.40.640.10">
    <property type="entry name" value="Type I PLP-dependent aspartate aminotransferase-like (Major domain)"/>
    <property type="match status" value="1"/>
</dbReference>
<proteinExistence type="inferred from homology"/>
<keyword evidence="5 9" id="KW-0808">Transferase</keyword>
<dbReference type="PANTHER" id="PTHR43643">
    <property type="entry name" value="HISTIDINOL-PHOSPHATE AMINOTRANSFERASE 2"/>
    <property type="match status" value="1"/>
</dbReference>
<evidence type="ECO:0000256" key="6">
    <source>
        <dbReference type="ARBA" id="ARBA00022898"/>
    </source>
</evidence>
<evidence type="ECO:0000256" key="2">
    <source>
        <dbReference type="ARBA" id="ARBA00005011"/>
    </source>
</evidence>
<gene>
    <name evidence="9" type="primary">hisC</name>
    <name evidence="11" type="ORF">SAMN05216378_5584</name>
</gene>
<dbReference type="RefSeq" id="WP_091189865.1">
    <property type="nucleotide sequence ID" value="NZ_FOMT01000006.1"/>
</dbReference>
<feature type="modified residue" description="N6-(pyridoxal phosphate)lysine" evidence="9">
    <location>
        <position position="211"/>
    </location>
</feature>
<dbReference type="OrthoDB" id="9813612at2"/>
<dbReference type="CDD" id="cd00609">
    <property type="entry name" value="AAT_like"/>
    <property type="match status" value="1"/>
</dbReference>
<dbReference type="InterPro" id="IPR015422">
    <property type="entry name" value="PyrdxlP-dep_Trfase_small"/>
</dbReference>
<comment type="similarity">
    <text evidence="9">Belongs to the class-II pyridoxal-phosphate-dependent aminotransferase family. Histidinol-phosphate aminotransferase subfamily.</text>
</comment>
<dbReference type="AlphaFoldDB" id="A0A1I2H118"/>
<dbReference type="EMBL" id="FOMT01000006">
    <property type="protein sequence ID" value="SFF22979.1"/>
    <property type="molecule type" value="Genomic_DNA"/>
</dbReference>
<evidence type="ECO:0000313" key="12">
    <source>
        <dbReference type="Proteomes" id="UP000198855"/>
    </source>
</evidence>
<comment type="catalytic activity">
    <reaction evidence="8 9">
        <text>L-histidinol phosphate + 2-oxoglutarate = 3-(imidazol-4-yl)-2-oxopropyl phosphate + L-glutamate</text>
        <dbReference type="Rhea" id="RHEA:23744"/>
        <dbReference type="ChEBI" id="CHEBI:16810"/>
        <dbReference type="ChEBI" id="CHEBI:29985"/>
        <dbReference type="ChEBI" id="CHEBI:57766"/>
        <dbReference type="ChEBI" id="CHEBI:57980"/>
        <dbReference type="EC" id="2.6.1.9"/>
    </reaction>
</comment>
<dbReference type="GO" id="GO:0000105">
    <property type="term" value="P:L-histidine biosynthetic process"/>
    <property type="evidence" value="ECO:0007669"/>
    <property type="project" value="UniProtKB-UniRule"/>
</dbReference>
<accession>A0A1I2H118</accession>
<keyword evidence="7 9" id="KW-0368">Histidine biosynthesis</keyword>
<dbReference type="InterPro" id="IPR015421">
    <property type="entry name" value="PyrdxlP-dep_Trfase_major"/>
</dbReference>
<evidence type="ECO:0000313" key="11">
    <source>
        <dbReference type="EMBL" id="SFF22979.1"/>
    </source>
</evidence>
<sequence>MSKFWSPLTASLVPYVPGEQPKDKKYIKLNTNENPYPPSPKVLEAIRSVTNDDLRLYPDPTCDALVRKIAGYFDVAPNQVFVGNGSDEVLAFAFAAFFNPARPVVFADITYSFYKVYAEFYQLKADIIPLDEQFKLPLDEFSRRDSGGIVIPNPNAPTAMLISLDDIRTLLVQNPDQVVLIDEAYIDFGGESAAKLVKEYPNLLVVQTLSKSRSLAGLRVGWALGSEELIDGLNRVKNSFNSYTLDRLALAGAVAAFEDEAYFLETTAKVITTREAVTKELKELGFTVTDSAANFVFISHPDHAAEQLFQQLRERGVLVRYFKQPRIDQYLRVTVGTDEEMSAFTEALKEIIKR</sequence>
<organism evidence="11 12">
    <name type="scientific">Paenibacillus catalpae</name>
    <dbReference type="NCBI Taxonomy" id="1045775"/>
    <lineage>
        <taxon>Bacteria</taxon>
        <taxon>Bacillati</taxon>
        <taxon>Bacillota</taxon>
        <taxon>Bacilli</taxon>
        <taxon>Bacillales</taxon>
        <taxon>Paenibacillaceae</taxon>
        <taxon>Paenibacillus</taxon>
    </lineage>
</organism>
<dbReference type="GO" id="GO:0030170">
    <property type="term" value="F:pyridoxal phosphate binding"/>
    <property type="evidence" value="ECO:0007669"/>
    <property type="project" value="InterPro"/>
</dbReference>
<name>A0A1I2H118_9BACL</name>
<evidence type="ECO:0000256" key="1">
    <source>
        <dbReference type="ARBA" id="ARBA00001933"/>
    </source>
</evidence>
<dbReference type="UniPathway" id="UPA00031">
    <property type="reaction ID" value="UER00012"/>
</dbReference>
<evidence type="ECO:0000256" key="3">
    <source>
        <dbReference type="ARBA" id="ARBA00011738"/>
    </source>
</evidence>
<dbReference type="EC" id="2.6.1.9" evidence="9"/>
<dbReference type="PANTHER" id="PTHR43643:SF3">
    <property type="entry name" value="HISTIDINOL-PHOSPHATE AMINOTRANSFERASE"/>
    <property type="match status" value="1"/>
</dbReference>
<dbReference type="Gene3D" id="3.90.1150.10">
    <property type="entry name" value="Aspartate Aminotransferase, domain 1"/>
    <property type="match status" value="1"/>
</dbReference>
<keyword evidence="12" id="KW-1185">Reference proteome</keyword>
<dbReference type="GO" id="GO:0004400">
    <property type="term" value="F:histidinol-phosphate transaminase activity"/>
    <property type="evidence" value="ECO:0007669"/>
    <property type="project" value="UniProtKB-UniRule"/>
</dbReference>
<dbReference type="InterPro" id="IPR050106">
    <property type="entry name" value="HistidinolP_aminotransfase"/>
</dbReference>
<dbReference type="InterPro" id="IPR004839">
    <property type="entry name" value="Aminotransferase_I/II_large"/>
</dbReference>
<keyword evidence="9" id="KW-0028">Amino-acid biosynthesis</keyword>
<comment type="subunit">
    <text evidence="3 9">Homodimer.</text>
</comment>
<dbReference type="HAMAP" id="MF_01023">
    <property type="entry name" value="HisC_aminotrans_2"/>
    <property type="match status" value="1"/>
</dbReference>
<evidence type="ECO:0000256" key="8">
    <source>
        <dbReference type="ARBA" id="ARBA00047481"/>
    </source>
</evidence>
<dbReference type="NCBIfam" id="TIGR01141">
    <property type="entry name" value="hisC"/>
    <property type="match status" value="1"/>
</dbReference>
<keyword evidence="6 9" id="KW-0663">Pyridoxal phosphate</keyword>
<dbReference type="STRING" id="1045775.SAMN05216378_5584"/>
<evidence type="ECO:0000256" key="9">
    <source>
        <dbReference type="HAMAP-Rule" id="MF_01023"/>
    </source>
</evidence>
<comment type="cofactor">
    <cofactor evidence="1 9">
        <name>pyridoxal 5'-phosphate</name>
        <dbReference type="ChEBI" id="CHEBI:597326"/>
    </cofactor>
</comment>
<evidence type="ECO:0000256" key="7">
    <source>
        <dbReference type="ARBA" id="ARBA00023102"/>
    </source>
</evidence>
<protein>
    <recommendedName>
        <fullName evidence="9">Histidinol-phosphate aminotransferase</fullName>
        <ecNumber evidence="9">2.6.1.9</ecNumber>
    </recommendedName>
    <alternativeName>
        <fullName evidence="9">Imidazole acetol-phosphate transaminase</fullName>
    </alternativeName>
</protein>
<dbReference type="InterPro" id="IPR001917">
    <property type="entry name" value="Aminotrans_II_pyridoxalP_BS"/>
</dbReference>
<evidence type="ECO:0000256" key="5">
    <source>
        <dbReference type="ARBA" id="ARBA00022679"/>
    </source>
</evidence>
<reference evidence="12" key="1">
    <citation type="submission" date="2016-10" db="EMBL/GenBank/DDBJ databases">
        <authorList>
            <person name="Varghese N."/>
            <person name="Submissions S."/>
        </authorList>
    </citation>
    <scope>NUCLEOTIDE SEQUENCE [LARGE SCALE GENOMIC DNA]</scope>
    <source>
        <strain evidence="12">CGMCC 1.10784</strain>
    </source>
</reference>
<dbReference type="PROSITE" id="PS00599">
    <property type="entry name" value="AA_TRANSFER_CLASS_2"/>
    <property type="match status" value="1"/>
</dbReference>
<dbReference type="Pfam" id="PF00155">
    <property type="entry name" value="Aminotran_1_2"/>
    <property type="match status" value="1"/>
</dbReference>
<feature type="domain" description="Aminotransferase class I/classII large" evidence="10">
    <location>
        <begin position="25"/>
        <end position="348"/>
    </location>
</feature>
<dbReference type="Proteomes" id="UP000198855">
    <property type="component" value="Unassembled WGS sequence"/>
</dbReference>